<feature type="transmembrane region" description="Helical" evidence="1">
    <location>
        <begin position="7"/>
        <end position="31"/>
    </location>
</feature>
<evidence type="ECO:0000313" key="3">
    <source>
        <dbReference type="Proteomes" id="UP000628710"/>
    </source>
</evidence>
<keyword evidence="1" id="KW-1133">Transmembrane helix</keyword>
<keyword evidence="3" id="KW-1185">Reference proteome</keyword>
<sequence length="76" mass="8109">MLRSQFGALFSLSGVNGPLVGLLLLCAFLFFTTESFFSLRSVVNVLDQITVLGILSVASILSLCGMVMGYLAKEMG</sequence>
<protein>
    <submittedName>
        <fullName evidence="2">Uncharacterized protein</fullName>
    </submittedName>
</protein>
<dbReference type="Proteomes" id="UP000628710">
    <property type="component" value="Unassembled WGS sequence"/>
</dbReference>
<name>A0A934N709_9GAMM</name>
<dbReference type="AlphaFoldDB" id="A0A934N709"/>
<keyword evidence="1" id="KW-0472">Membrane</keyword>
<comment type="caution">
    <text evidence="2">The sequence shown here is derived from an EMBL/GenBank/DDBJ whole genome shotgun (WGS) entry which is preliminary data.</text>
</comment>
<organism evidence="2 3">
    <name type="scientific">Marinomonas transparens</name>
    <dbReference type="NCBI Taxonomy" id="2795388"/>
    <lineage>
        <taxon>Bacteria</taxon>
        <taxon>Pseudomonadati</taxon>
        <taxon>Pseudomonadota</taxon>
        <taxon>Gammaproteobacteria</taxon>
        <taxon>Oceanospirillales</taxon>
        <taxon>Oceanospirillaceae</taxon>
        <taxon>Marinomonas</taxon>
    </lineage>
</organism>
<proteinExistence type="predicted"/>
<feature type="transmembrane region" description="Helical" evidence="1">
    <location>
        <begin position="51"/>
        <end position="72"/>
    </location>
</feature>
<dbReference type="RefSeq" id="WP_199468995.1">
    <property type="nucleotide sequence ID" value="NZ_JAEMNX010000015.1"/>
</dbReference>
<reference evidence="2" key="1">
    <citation type="submission" date="2020-12" db="EMBL/GenBank/DDBJ databases">
        <title>Marinomonas arctica sp. nov., a psychrotolerant bacterium isolated from the Arctic.</title>
        <authorList>
            <person name="Zhang Y."/>
        </authorList>
    </citation>
    <scope>NUCLEOTIDE SEQUENCE</scope>
    <source>
        <strain evidence="2">C1424</strain>
    </source>
</reference>
<dbReference type="EMBL" id="JAEMNX010000015">
    <property type="protein sequence ID" value="MBJ7538586.1"/>
    <property type="molecule type" value="Genomic_DNA"/>
</dbReference>
<keyword evidence="1" id="KW-0812">Transmembrane</keyword>
<gene>
    <name evidence="2" type="ORF">I8J31_12950</name>
</gene>
<accession>A0A934N709</accession>
<evidence type="ECO:0000256" key="1">
    <source>
        <dbReference type="SAM" id="Phobius"/>
    </source>
</evidence>
<evidence type="ECO:0000313" key="2">
    <source>
        <dbReference type="EMBL" id="MBJ7538586.1"/>
    </source>
</evidence>